<sequence>MAEDSNTSGRVTDSG</sequence>
<proteinExistence type="predicted"/>
<protein>
    <submittedName>
        <fullName evidence="1">Uncharacterized protein</fullName>
    </submittedName>
</protein>
<name>U4LTB0_PYROM</name>
<accession>U4LTB0</accession>
<reference evidence="1 2" key="1">
    <citation type="journal article" date="2013" name="PLoS Genet.">
        <title>The genome and development-dependent transcriptomes of Pyronema confluens: a window into fungal evolution.</title>
        <authorList>
            <person name="Traeger S."/>
            <person name="Altegoer F."/>
            <person name="Freitag M."/>
            <person name="Gabaldon T."/>
            <person name="Kempken F."/>
            <person name="Kumar A."/>
            <person name="Marcet-Houben M."/>
            <person name="Poggeler S."/>
            <person name="Stajich J.E."/>
            <person name="Nowrousian M."/>
        </authorList>
    </citation>
    <scope>NUCLEOTIDE SEQUENCE [LARGE SCALE GENOMIC DNA]</scope>
    <source>
        <strain evidence="2">CBS 100304</strain>
        <tissue evidence="1">Vegetative mycelium</tissue>
    </source>
</reference>
<evidence type="ECO:0000313" key="1">
    <source>
        <dbReference type="EMBL" id="CCX32715.1"/>
    </source>
</evidence>
<keyword evidence="2" id="KW-1185">Reference proteome</keyword>
<evidence type="ECO:0000313" key="2">
    <source>
        <dbReference type="Proteomes" id="UP000018144"/>
    </source>
</evidence>
<organism evidence="1 2">
    <name type="scientific">Pyronema omphalodes (strain CBS 100304)</name>
    <name type="common">Pyronema confluens</name>
    <dbReference type="NCBI Taxonomy" id="1076935"/>
    <lineage>
        <taxon>Eukaryota</taxon>
        <taxon>Fungi</taxon>
        <taxon>Dikarya</taxon>
        <taxon>Ascomycota</taxon>
        <taxon>Pezizomycotina</taxon>
        <taxon>Pezizomycetes</taxon>
        <taxon>Pezizales</taxon>
        <taxon>Pyronemataceae</taxon>
        <taxon>Pyronema</taxon>
    </lineage>
</organism>
<dbReference type="EMBL" id="HF935907">
    <property type="protein sequence ID" value="CCX32715.1"/>
    <property type="molecule type" value="Genomic_DNA"/>
</dbReference>
<gene>
    <name evidence="1" type="ORF">PCON_13566</name>
</gene>
<dbReference type="Proteomes" id="UP000018144">
    <property type="component" value="Unassembled WGS sequence"/>
</dbReference>